<reference evidence="7" key="2">
    <citation type="submission" date="2020-05" db="UniProtKB">
        <authorList>
            <consortium name="EnsemblMetazoa"/>
        </authorList>
    </citation>
    <scope>IDENTIFICATION</scope>
    <source>
        <strain evidence="7">maculatus3</strain>
    </source>
</reference>
<dbReference type="Proteomes" id="UP000075901">
    <property type="component" value="Unassembled WGS sequence"/>
</dbReference>
<name>A0A182T4B3_9DIPT</name>
<dbReference type="InterPro" id="IPR036508">
    <property type="entry name" value="Chitin-bd_dom_sf"/>
</dbReference>
<sequence>MFPHETNCSRFYMCDLGRRCPRDCPTGTHFSSVSRRCEAVDVACCDPTIPCRGPTVSICAQDARCPVFDNPFDPTVLRHGSNCSLFYKCDNGLACQLECPPGQHFRQDTPTTGSCDWPDRACCNPIFCTATTTACVPDSRCPLFDDPNNPLLLRHSTSCARFYKCSAGQACDLPCDAGHFSEALQRCERPEIACCDPTVTSNSGSNASPHPSTNACSDSSTNTGSNAGPYTGSNAGPYTGSYACPHSCTYACSDSRTDSFSYP</sequence>
<keyword evidence="1" id="KW-0147">Chitin-binding</keyword>
<keyword evidence="8" id="KW-1185">Reference proteome</keyword>
<evidence type="ECO:0000256" key="5">
    <source>
        <dbReference type="ARBA" id="ARBA00023180"/>
    </source>
</evidence>
<evidence type="ECO:0000313" key="7">
    <source>
        <dbReference type="EnsemblMetazoa" id="AMAM019360-PA"/>
    </source>
</evidence>
<dbReference type="PANTHER" id="PTHR23301:SF0">
    <property type="entry name" value="CHITIN-BINDING TYPE-2 DOMAIN-CONTAINING PROTEIN-RELATED"/>
    <property type="match status" value="1"/>
</dbReference>
<keyword evidence="2" id="KW-0732">Signal</keyword>
<evidence type="ECO:0000313" key="8">
    <source>
        <dbReference type="Proteomes" id="UP000075901"/>
    </source>
</evidence>
<keyword evidence="5" id="KW-0325">Glycoprotein</keyword>
<dbReference type="EnsemblMetazoa" id="AMAM019360-RA">
    <property type="protein sequence ID" value="AMAM019360-PA"/>
    <property type="gene ID" value="AMAM019360"/>
</dbReference>
<protein>
    <recommendedName>
        <fullName evidence="6">Chitin-binding type-2 domain-containing protein</fullName>
    </recommendedName>
</protein>
<evidence type="ECO:0000256" key="2">
    <source>
        <dbReference type="ARBA" id="ARBA00022729"/>
    </source>
</evidence>
<dbReference type="PROSITE" id="PS50940">
    <property type="entry name" value="CHIT_BIND_II"/>
    <property type="match status" value="2"/>
</dbReference>
<evidence type="ECO:0000256" key="3">
    <source>
        <dbReference type="ARBA" id="ARBA00022737"/>
    </source>
</evidence>
<organism evidence="7 8">
    <name type="scientific">Anopheles maculatus</name>
    <dbReference type="NCBI Taxonomy" id="74869"/>
    <lineage>
        <taxon>Eukaryota</taxon>
        <taxon>Metazoa</taxon>
        <taxon>Ecdysozoa</taxon>
        <taxon>Arthropoda</taxon>
        <taxon>Hexapoda</taxon>
        <taxon>Insecta</taxon>
        <taxon>Pterygota</taxon>
        <taxon>Neoptera</taxon>
        <taxon>Endopterygota</taxon>
        <taxon>Diptera</taxon>
        <taxon>Nematocera</taxon>
        <taxon>Culicoidea</taxon>
        <taxon>Culicidae</taxon>
        <taxon>Anophelinae</taxon>
        <taxon>Anopheles</taxon>
        <taxon>Anopheles maculatus group</taxon>
    </lineage>
</organism>
<feature type="domain" description="Chitin-binding type-2" evidence="6">
    <location>
        <begin position="62"/>
        <end position="125"/>
    </location>
</feature>
<evidence type="ECO:0000259" key="6">
    <source>
        <dbReference type="PROSITE" id="PS50940"/>
    </source>
</evidence>
<feature type="domain" description="Chitin-binding type-2" evidence="6">
    <location>
        <begin position="1"/>
        <end position="47"/>
    </location>
</feature>
<reference evidence="8" key="1">
    <citation type="submission" date="2013-09" db="EMBL/GenBank/DDBJ databases">
        <title>The Genome Sequence of Anopheles maculatus species B.</title>
        <authorList>
            <consortium name="The Broad Institute Genomics Platform"/>
            <person name="Neafsey D.E."/>
            <person name="Besansky N."/>
            <person name="Howell P."/>
            <person name="Walton C."/>
            <person name="Young S.K."/>
            <person name="Zeng Q."/>
            <person name="Gargeya S."/>
            <person name="Fitzgerald M."/>
            <person name="Haas B."/>
            <person name="Abouelleil A."/>
            <person name="Allen A.W."/>
            <person name="Alvarado L."/>
            <person name="Arachchi H.M."/>
            <person name="Berlin A.M."/>
            <person name="Chapman S.B."/>
            <person name="Gainer-Dewar J."/>
            <person name="Goldberg J."/>
            <person name="Griggs A."/>
            <person name="Gujja S."/>
            <person name="Hansen M."/>
            <person name="Howarth C."/>
            <person name="Imamovic A."/>
            <person name="Ireland A."/>
            <person name="Larimer J."/>
            <person name="McCowan C."/>
            <person name="Murphy C."/>
            <person name="Pearson M."/>
            <person name="Poon T.W."/>
            <person name="Priest M."/>
            <person name="Roberts A."/>
            <person name="Saif S."/>
            <person name="Shea T."/>
            <person name="Sisk P."/>
            <person name="Sykes S."/>
            <person name="Wortman J."/>
            <person name="Nusbaum C."/>
            <person name="Birren B."/>
        </authorList>
    </citation>
    <scope>NUCLEOTIDE SEQUENCE [LARGE SCALE GENOMIC DNA]</scope>
    <source>
        <strain evidence="8">maculatus3</strain>
    </source>
</reference>
<dbReference type="GO" id="GO:0005576">
    <property type="term" value="C:extracellular region"/>
    <property type="evidence" value="ECO:0007669"/>
    <property type="project" value="InterPro"/>
</dbReference>
<keyword evidence="4" id="KW-1015">Disulfide bond</keyword>
<dbReference type="GO" id="GO:0008061">
    <property type="term" value="F:chitin binding"/>
    <property type="evidence" value="ECO:0007669"/>
    <property type="project" value="UniProtKB-KW"/>
</dbReference>
<dbReference type="InterPro" id="IPR051940">
    <property type="entry name" value="Chitin_bind-dev_reg"/>
</dbReference>
<dbReference type="AlphaFoldDB" id="A0A182T4B3"/>
<dbReference type="SUPFAM" id="SSF57625">
    <property type="entry name" value="Invertebrate chitin-binding proteins"/>
    <property type="match status" value="3"/>
</dbReference>
<dbReference type="PANTHER" id="PTHR23301">
    <property type="entry name" value="CHITIN BINDING PERITROPHIN-A"/>
    <property type="match status" value="1"/>
</dbReference>
<dbReference type="Pfam" id="PF01607">
    <property type="entry name" value="CBM_14"/>
    <property type="match status" value="3"/>
</dbReference>
<evidence type="ECO:0000256" key="4">
    <source>
        <dbReference type="ARBA" id="ARBA00023157"/>
    </source>
</evidence>
<dbReference type="Gene3D" id="2.170.140.10">
    <property type="entry name" value="Chitin binding domain"/>
    <property type="match status" value="3"/>
</dbReference>
<accession>A0A182T4B3</accession>
<dbReference type="VEuPathDB" id="VectorBase:AMAM019360"/>
<evidence type="ECO:0000256" key="1">
    <source>
        <dbReference type="ARBA" id="ARBA00022669"/>
    </source>
</evidence>
<proteinExistence type="predicted"/>
<keyword evidence="3" id="KW-0677">Repeat</keyword>
<dbReference type="InterPro" id="IPR002557">
    <property type="entry name" value="Chitin-bd_dom"/>
</dbReference>
<dbReference type="SMART" id="SM00494">
    <property type="entry name" value="ChtBD2"/>
    <property type="match status" value="3"/>
</dbReference>